<dbReference type="InterPro" id="IPR002888">
    <property type="entry name" value="2Fe-2S-bd"/>
</dbReference>
<dbReference type="InterPro" id="IPR012675">
    <property type="entry name" value="Beta-grasp_dom_sf"/>
</dbReference>
<proteinExistence type="predicted"/>
<evidence type="ECO:0000256" key="3">
    <source>
        <dbReference type="ARBA" id="ARBA00023004"/>
    </source>
</evidence>
<dbReference type="Gene3D" id="3.10.20.30">
    <property type="match status" value="1"/>
</dbReference>
<dbReference type="SUPFAM" id="SSF47741">
    <property type="entry name" value="CO dehydrogenase ISP C-domain like"/>
    <property type="match status" value="1"/>
</dbReference>
<dbReference type="PROSITE" id="PS51352">
    <property type="entry name" value="THIOREDOXIN_2"/>
    <property type="match status" value="1"/>
</dbReference>
<keyword evidence="7" id="KW-1185">Reference proteome</keyword>
<dbReference type="InterPro" id="IPR001041">
    <property type="entry name" value="2Fe-2S_ferredoxin-type"/>
</dbReference>
<dbReference type="Proteomes" id="UP001499909">
    <property type="component" value="Unassembled WGS sequence"/>
</dbReference>
<comment type="caution">
    <text evidence="6">The sequence shown here is derived from an EMBL/GenBank/DDBJ whole genome shotgun (WGS) entry which is preliminary data.</text>
</comment>
<sequence length="358" mass="37645">MAKKARIAFYTLCKAMPLPPESAPALHAGDLAPNGVLPDGSHLLELRGRPVILAFAPEEWNPTHAHQSELFARLSREFGHGAAFVDTATDEWHSLDCRGELAAQFGVTGQRALFLLDEHGVVRWKTVVESGQDLRSGQVLAALEALQPAASGGARAGAGALSRRTFVTATLAAAALLLLPGCSPDSSTKNGKDAAPEAPVGSNDLLAVTLSINGKPHRLQIDARVALLDALRENLHLTGTKKGCDHGQCGACTVHLDGQSILSCLTLAVMVQGQEITTIEGLATGPALHPVQAAFLKHDAFQCGYCTPGQIMAATALLRDQPTRLGSAVEIREAMSGNLCRCAAYPNIIAAIQEVQRG</sequence>
<dbReference type="EMBL" id="BAABDH010000016">
    <property type="protein sequence ID" value="GAA3925715.1"/>
    <property type="molecule type" value="Genomic_DNA"/>
</dbReference>
<name>A0ABP7MLB4_9BACT</name>
<dbReference type="InterPro" id="IPR052914">
    <property type="entry name" value="Aldehyde_Oxdr_Iron-Sulfur"/>
</dbReference>
<dbReference type="PROSITE" id="PS51085">
    <property type="entry name" value="2FE2S_FER_2"/>
    <property type="match status" value="1"/>
</dbReference>
<evidence type="ECO:0000259" key="5">
    <source>
        <dbReference type="PROSITE" id="PS51352"/>
    </source>
</evidence>
<keyword evidence="3" id="KW-0408">Iron</keyword>
<organism evidence="6 7">
    <name type="scientific">Hymenobacter algoricola</name>
    <dbReference type="NCBI Taxonomy" id="486267"/>
    <lineage>
        <taxon>Bacteria</taxon>
        <taxon>Pseudomonadati</taxon>
        <taxon>Bacteroidota</taxon>
        <taxon>Cytophagia</taxon>
        <taxon>Cytophagales</taxon>
        <taxon>Hymenobacteraceae</taxon>
        <taxon>Hymenobacter</taxon>
    </lineage>
</organism>
<feature type="domain" description="2Fe-2S ferredoxin-type" evidence="4">
    <location>
        <begin position="206"/>
        <end position="282"/>
    </location>
</feature>
<evidence type="ECO:0000313" key="7">
    <source>
        <dbReference type="Proteomes" id="UP001499909"/>
    </source>
</evidence>
<dbReference type="CDD" id="cd00207">
    <property type="entry name" value="fer2"/>
    <property type="match status" value="1"/>
</dbReference>
<dbReference type="Pfam" id="PF01799">
    <property type="entry name" value="Fer2_2"/>
    <property type="match status" value="1"/>
</dbReference>
<gene>
    <name evidence="6" type="ORF">GCM10022406_09590</name>
</gene>
<protein>
    <recommendedName>
        <fullName evidence="8">2Fe-2S iron-sulfur cluster binding domain-containing protein</fullName>
    </recommendedName>
</protein>
<dbReference type="SUPFAM" id="SSF52833">
    <property type="entry name" value="Thioredoxin-like"/>
    <property type="match status" value="1"/>
</dbReference>
<evidence type="ECO:0000259" key="4">
    <source>
        <dbReference type="PROSITE" id="PS51085"/>
    </source>
</evidence>
<accession>A0ABP7MLB4</accession>
<dbReference type="PROSITE" id="PS00197">
    <property type="entry name" value="2FE2S_FER_1"/>
    <property type="match status" value="1"/>
</dbReference>
<dbReference type="PANTHER" id="PTHR45331:SF2">
    <property type="entry name" value="OXIDOREDUCTASE WITH IRON-SULFUR SUBUNIT"/>
    <property type="match status" value="1"/>
</dbReference>
<evidence type="ECO:0008006" key="8">
    <source>
        <dbReference type="Google" id="ProtNLM"/>
    </source>
</evidence>
<feature type="domain" description="Thioredoxin" evidence="5">
    <location>
        <begin position="12"/>
        <end position="148"/>
    </location>
</feature>
<dbReference type="Pfam" id="PF00111">
    <property type="entry name" value="Fer2"/>
    <property type="match status" value="1"/>
</dbReference>
<keyword evidence="1" id="KW-0479">Metal-binding</keyword>
<dbReference type="Gene3D" id="3.40.30.10">
    <property type="entry name" value="Glutaredoxin"/>
    <property type="match status" value="1"/>
</dbReference>
<dbReference type="InterPro" id="IPR036884">
    <property type="entry name" value="2Fe-2S-bd_dom_sf"/>
</dbReference>
<dbReference type="SUPFAM" id="SSF54292">
    <property type="entry name" value="2Fe-2S ferredoxin-like"/>
    <property type="match status" value="1"/>
</dbReference>
<evidence type="ECO:0000256" key="1">
    <source>
        <dbReference type="ARBA" id="ARBA00022723"/>
    </source>
</evidence>
<dbReference type="InterPro" id="IPR036249">
    <property type="entry name" value="Thioredoxin-like_sf"/>
</dbReference>
<evidence type="ECO:0000256" key="2">
    <source>
        <dbReference type="ARBA" id="ARBA00023002"/>
    </source>
</evidence>
<dbReference type="InterPro" id="IPR013766">
    <property type="entry name" value="Thioredoxin_domain"/>
</dbReference>
<keyword evidence="2" id="KW-0560">Oxidoreductase</keyword>
<dbReference type="PANTHER" id="PTHR45331">
    <property type="entry name" value="OXIDOREDUCTASE, IRON-SULPHUR BINDING SUBUNIT-RELATED-RELATED"/>
    <property type="match status" value="1"/>
</dbReference>
<dbReference type="InterPro" id="IPR006058">
    <property type="entry name" value="2Fe2S_fd_BS"/>
</dbReference>
<dbReference type="InterPro" id="IPR036010">
    <property type="entry name" value="2Fe-2S_ferredoxin-like_sf"/>
</dbReference>
<dbReference type="Gene3D" id="1.10.150.120">
    <property type="entry name" value="[2Fe-2S]-binding domain"/>
    <property type="match status" value="1"/>
</dbReference>
<reference evidence="7" key="1">
    <citation type="journal article" date="2019" name="Int. J. Syst. Evol. Microbiol.">
        <title>The Global Catalogue of Microorganisms (GCM) 10K type strain sequencing project: providing services to taxonomists for standard genome sequencing and annotation.</title>
        <authorList>
            <consortium name="The Broad Institute Genomics Platform"/>
            <consortium name="The Broad Institute Genome Sequencing Center for Infectious Disease"/>
            <person name="Wu L."/>
            <person name="Ma J."/>
        </authorList>
    </citation>
    <scope>NUCLEOTIDE SEQUENCE [LARGE SCALE GENOMIC DNA]</scope>
    <source>
        <strain evidence="7">JCM 17214</strain>
    </source>
</reference>
<evidence type="ECO:0000313" key="6">
    <source>
        <dbReference type="EMBL" id="GAA3925715.1"/>
    </source>
</evidence>